<organism evidence="1 2">
    <name type="scientific">Dyella humi</name>
    <dbReference type="NCBI Taxonomy" id="1770547"/>
    <lineage>
        <taxon>Bacteria</taxon>
        <taxon>Pseudomonadati</taxon>
        <taxon>Pseudomonadota</taxon>
        <taxon>Gammaproteobacteria</taxon>
        <taxon>Lysobacterales</taxon>
        <taxon>Rhodanobacteraceae</taxon>
        <taxon>Dyella</taxon>
    </lineage>
</organism>
<dbReference type="EMBL" id="JADIKI010000020">
    <property type="protein sequence ID" value="MFK2853086.1"/>
    <property type="molecule type" value="Genomic_DNA"/>
</dbReference>
<keyword evidence="2" id="KW-1185">Reference proteome</keyword>
<evidence type="ECO:0000313" key="2">
    <source>
        <dbReference type="Proteomes" id="UP001620409"/>
    </source>
</evidence>
<reference evidence="1 2" key="1">
    <citation type="submission" date="2020-10" db="EMBL/GenBank/DDBJ databases">
        <title>Phylogeny of dyella-like bacteria.</title>
        <authorList>
            <person name="Fu J."/>
        </authorList>
    </citation>
    <scope>NUCLEOTIDE SEQUENCE [LARGE SCALE GENOMIC DNA]</scope>
    <source>
        <strain evidence="1 2">DHG40</strain>
    </source>
</reference>
<sequence length="294" mass="32093">MHDVVIENEWNGDIVNVTTRCPTGRTKSWRRVFVGISGIIATMLAASNDYAQETPELSQLAQNPIAKAISLPFQNNLNFGVGPHNDEQDTLNIQPVLPFNVGNDWNVIARAIIPLEYEPPLGQATNSLVGLGDTSLALYLSPSHPGDIIWGVGPAFAFATASHEELGQGKFDAGLSAVVLTIQGHWLIGALLTDVASVAGPSDRNTVHQMTLQPFINYNFPRGWYLASSPIITANWRGPDNQRWIVPLGGGGGRAFRFGKQAMNFQLQVFKNVVSPHDAADWTLRAQFQLLFPK</sequence>
<dbReference type="Proteomes" id="UP001620409">
    <property type="component" value="Unassembled WGS sequence"/>
</dbReference>
<gene>
    <name evidence="1" type="ORF">ISP18_00575</name>
</gene>
<proteinExistence type="predicted"/>
<dbReference type="RefSeq" id="WP_380016036.1">
    <property type="nucleotide sequence ID" value="NZ_JADIKI010000020.1"/>
</dbReference>
<name>A0ABW8ID46_9GAMM</name>
<protein>
    <submittedName>
        <fullName evidence="1">Neuromedin U</fullName>
    </submittedName>
</protein>
<evidence type="ECO:0000313" key="1">
    <source>
        <dbReference type="EMBL" id="MFK2853086.1"/>
    </source>
</evidence>
<accession>A0ABW8ID46</accession>
<comment type="caution">
    <text evidence="1">The sequence shown here is derived from an EMBL/GenBank/DDBJ whole genome shotgun (WGS) entry which is preliminary data.</text>
</comment>